<accession>A0A1X6MRD4</accession>
<evidence type="ECO:0000313" key="2">
    <source>
        <dbReference type="Proteomes" id="UP000194127"/>
    </source>
</evidence>
<keyword evidence="2" id="KW-1185">Reference proteome</keyword>
<dbReference type="Proteomes" id="UP000194127">
    <property type="component" value="Unassembled WGS sequence"/>
</dbReference>
<dbReference type="GeneID" id="36331480"/>
<proteinExistence type="predicted"/>
<dbReference type="EMBL" id="KZ110603">
    <property type="protein sequence ID" value="OSX58732.1"/>
    <property type="molecule type" value="Genomic_DNA"/>
</dbReference>
<organism evidence="1 2">
    <name type="scientific">Postia placenta MAD-698-R-SB12</name>
    <dbReference type="NCBI Taxonomy" id="670580"/>
    <lineage>
        <taxon>Eukaryota</taxon>
        <taxon>Fungi</taxon>
        <taxon>Dikarya</taxon>
        <taxon>Basidiomycota</taxon>
        <taxon>Agaricomycotina</taxon>
        <taxon>Agaricomycetes</taxon>
        <taxon>Polyporales</taxon>
        <taxon>Adustoporiaceae</taxon>
        <taxon>Rhodonia</taxon>
    </lineage>
</organism>
<name>A0A1X6MRD4_9APHY</name>
<dbReference type="OrthoDB" id="2753421at2759"/>
<gene>
    <name evidence="1" type="ORF">POSPLADRAFT_1151426</name>
</gene>
<dbReference type="AlphaFoldDB" id="A0A1X6MRD4"/>
<evidence type="ECO:0000313" key="1">
    <source>
        <dbReference type="EMBL" id="OSX58732.1"/>
    </source>
</evidence>
<protein>
    <submittedName>
        <fullName evidence="1">Uncharacterized protein</fullName>
    </submittedName>
</protein>
<dbReference type="RefSeq" id="XP_024335526.1">
    <property type="nucleotide sequence ID" value="XM_024486531.1"/>
</dbReference>
<reference evidence="1 2" key="1">
    <citation type="submission" date="2017-04" db="EMBL/GenBank/DDBJ databases">
        <title>Genome Sequence of the Model Brown-Rot Fungus Postia placenta SB12.</title>
        <authorList>
            <consortium name="DOE Joint Genome Institute"/>
            <person name="Gaskell J."/>
            <person name="Kersten P."/>
            <person name="Larrondo L.F."/>
            <person name="Canessa P."/>
            <person name="Martinez D."/>
            <person name="Hibbett D."/>
            <person name="Schmoll M."/>
            <person name="Kubicek C.P."/>
            <person name="Martinez A.T."/>
            <person name="Yadav J."/>
            <person name="Master E."/>
            <person name="Magnuson J.K."/>
            <person name="James T."/>
            <person name="Yaver D."/>
            <person name="Berka R."/>
            <person name="Labutti K."/>
            <person name="Lipzen A."/>
            <person name="Aerts A."/>
            <person name="Barry K."/>
            <person name="Henrissat B."/>
            <person name="Blanchette R."/>
            <person name="Grigoriev I."/>
            <person name="Cullen D."/>
        </authorList>
    </citation>
    <scope>NUCLEOTIDE SEQUENCE [LARGE SCALE GENOMIC DNA]</scope>
    <source>
        <strain evidence="1 2">MAD-698-R-SB12</strain>
    </source>
</reference>
<sequence length="124" mass="14926">MMKFSGALPWKYHIDLEYFEQRAVEFYFNKGGKIEYALDLITSLDQLIAELESGEETIEQAHGYLPACVNDREKRNRRMFFGEMYDGSDEEDVVEETIKWVQEWMKATSKRILRTVNDRERKWW</sequence>